<name>A0A6J6HM58_9ZZZZ</name>
<feature type="transmembrane region" description="Helical" evidence="12">
    <location>
        <begin position="75"/>
        <end position="96"/>
    </location>
</feature>
<protein>
    <submittedName>
        <fullName evidence="13">Unannotated protein</fullName>
    </submittedName>
</protein>
<evidence type="ECO:0000256" key="3">
    <source>
        <dbReference type="ARBA" id="ARBA00022692"/>
    </source>
</evidence>
<evidence type="ECO:0000256" key="1">
    <source>
        <dbReference type="ARBA" id="ARBA00004141"/>
    </source>
</evidence>
<evidence type="ECO:0000256" key="12">
    <source>
        <dbReference type="SAM" id="Phobius"/>
    </source>
</evidence>
<dbReference type="AlphaFoldDB" id="A0A6J6HM58"/>
<feature type="transmembrane region" description="Helical" evidence="12">
    <location>
        <begin position="249"/>
        <end position="268"/>
    </location>
</feature>
<evidence type="ECO:0000256" key="7">
    <source>
        <dbReference type="ARBA" id="ARBA00023004"/>
    </source>
</evidence>
<dbReference type="PANTHER" id="PTHR35457:SF1">
    <property type="entry name" value="HEME A SYNTHASE"/>
    <property type="match status" value="1"/>
</dbReference>
<feature type="transmembrane region" description="Helical" evidence="12">
    <location>
        <begin position="175"/>
        <end position="198"/>
    </location>
</feature>
<keyword evidence="4" id="KW-0479">Metal-binding</keyword>
<gene>
    <name evidence="13" type="ORF">UFOPK1855_00584</name>
</gene>
<evidence type="ECO:0000256" key="4">
    <source>
        <dbReference type="ARBA" id="ARBA00022723"/>
    </source>
</evidence>
<keyword evidence="7" id="KW-0408">Iron</keyword>
<keyword evidence="10" id="KW-1015">Disulfide bond</keyword>
<reference evidence="13" key="1">
    <citation type="submission" date="2020-05" db="EMBL/GenBank/DDBJ databases">
        <authorList>
            <person name="Chiriac C."/>
            <person name="Salcher M."/>
            <person name="Ghai R."/>
            <person name="Kavagutti S V."/>
        </authorList>
    </citation>
    <scope>NUCLEOTIDE SEQUENCE</scope>
</reference>
<feature type="transmembrane region" description="Helical" evidence="12">
    <location>
        <begin position="274"/>
        <end position="297"/>
    </location>
</feature>
<dbReference type="PANTHER" id="PTHR35457">
    <property type="entry name" value="HEME A SYNTHASE"/>
    <property type="match status" value="1"/>
</dbReference>
<dbReference type="GO" id="GO:0046872">
    <property type="term" value="F:metal ion binding"/>
    <property type="evidence" value="ECO:0007669"/>
    <property type="project" value="UniProtKB-KW"/>
</dbReference>
<dbReference type="GO" id="GO:0016020">
    <property type="term" value="C:membrane"/>
    <property type="evidence" value="ECO:0007669"/>
    <property type="project" value="UniProtKB-SubCell"/>
</dbReference>
<evidence type="ECO:0000313" key="13">
    <source>
        <dbReference type="EMBL" id="CAB4614116.1"/>
    </source>
</evidence>
<evidence type="ECO:0000256" key="8">
    <source>
        <dbReference type="ARBA" id="ARBA00023133"/>
    </source>
</evidence>
<feature type="transmembrane region" description="Helical" evidence="12">
    <location>
        <begin position="134"/>
        <end position="155"/>
    </location>
</feature>
<dbReference type="GO" id="GO:0006784">
    <property type="term" value="P:heme A biosynthetic process"/>
    <property type="evidence" value="ECO:0007669"/>
    <property type="project" value="InterPro"/>
</dbReference>
<keyword evidence="5 12" id="KW-1133">Transmembrane helix</keyword>
<keyword evidence="2" id="KW-1003">Cell membrane</keyword>
<comment type="subcellular location">
    <subcellularLocation>
        <location evidence="1">Membrane</location>
        <topology evidence="1">Multi-pass membrane protein</topology>
    </subcellularLocation>
</comment>
<keyword evidence="3 12" id="KW-0812">Transmembrane</keyword>
<feature type="transmembrane region" description="Helical" evidence="12">
    <location>
        <begin position="20"/>
        <end position="45"/>
    </location>
</feature>
<sequence>MRVSEIGSKVADLVFAKSRLRLYVWLSLISQILIVVTGGAVRLTASGLGCPEWPMCTEESLVTVPEMGIHGIIEFGNRLLTFVLVIIAVLTIFTVFRNARTGRGLRWPSAALLAGIPAQAVIGGISVWTNLNPWVVGLHFVLSGALIAIAALLLFRTYQPTLEPVTELRWRLSPAIAIVGWVSVLIGVMVTGAGPHSGDAESPRNGLDLELWQHFHSYPGYLLLALSLLQLTLTLRAERSFFGGWRSRVSVLLVATITMQAIVGVIQARMGVPALLVGIHMFGASVAIALLTLQWLVTSGRRFD</sequence>
<keyword evidence="8" id="KW-0350">Heme biosynthesis</keyword>
<feature type="transmembrane region" description="Helical" evidence="12">
    <location>
        <begin position="218"/>
        <end position="237"/>
    </location>
</feature>
<feature type="transmembrane region" description="Helical" evidence="12">
    <location>
        <begin position="108"/>
        <end position="128"/>
    </location>
</feature>
<evidence type="ECO:0000256" key="2">
    <source>
        <dbReference type="ARBA" id="ARBA00022475"/>
    </source>
</evidence>
<dbReference type="Pfam" id="PF02628">
    <property type="entry name" value="COX15-CtaA"/>
    <property type="match status" value="1"/>
</dbReference>
<evidence type="ECO:0000256" key="10">
    <source>
        <dbReference type="ARBA" id="ARBA00023157"/>
    </source>
</evidence>
<keyword evidence="6" id="KW-0560">Oxidoreductase</keyword>
<dbReference type="InterPro" id="IPR050450">
    <property type="entry name" value="COX15/CtaA_HemeA_synthase"/>
</dbReference>
<evidence type="ECO:0000256" key="5">
    <source>
        <dbReference type="ARBA" id="ARBA00022989"/>
    </source>
</evidence>
<accession>A0A6J6HM58</accession>
<dbReference type="EMBL" id="CAEZUW010000081">
    <property type="protein sequence ID" value="CAB4614116.1"/>
    <property type="molecule type" value="Genomic_DNA"/>
</dbReference>
<dbReference type="InterPro" id="IPR003780">
    <property type="entry name" value="COX15/CtaA_fam"/>
</dbReference>
<evidence type="ECO:0000256" key="11">
    <source>
        <dbReference type="ARBA" id="ARBA00023444"/>
    </source>
</evidence>
<organism evidence="13">
    <name type="scientific">freshwater metagenome</name>
    <dbReference type="NCBI Taxonomy" id="449393"/>
    <lineage>
        <taxon>unclassified sequences</taxon>
        <taxon>metagenomes</taxon>
        <taxon>ecological metagenomes</taxon>
    </lineage>
</organism>
<evidence type="ECO:0000256" key="6">
    <source>
        <dbReference type="ARBA" id="ARBA00023002"/>
    </source>
</evidence>
<proteinExistence type="predicted"/>
<keyword evidence="9 12" id="KW-0472">Membrane</keyword>
<dbReference type="GO" id="GO:0016491">
    <property type="term" value="F:oxidoreductase activity"/>
    <property type="evidence" value="ECO:0007669"/>
    <property type="project" value="UniProtKB-KW"/>
</dbReference>
<comment type="pathway">
    <text evidence="11">Porphyrin-containing compound metabolism.</text>
</comment>
<evidence type="ECO:0000256" key="9">
    <source>
        <dbReference type="ARBA" id="ARBA00023136"/>
    </source>
</evidence>